<proteinExistence type="predicted"/>
<evidence type="ECO:0000313" key="2">
    <source>
        <dbReference type="Proteomes" id="UP000772618"/>
    </source>
</evidence>
<evidence type="ECO:0000313" key="1">
    <source>
        <dbReference type="EMBL" id="MBT1706523.1"/>
    </source>
</evidence>
<sequence length="166" mass="19845">MFQKEKVQKISWTPKWDGGAPMPQVFSNGQKVYLIYFIADWDRESIQKIEELEDNEEGEDYLALVEFEGHTFRFGIANDEVFAGLPYYKQGIEWAQIIDNSKWIDEIKQIHKIHPRFDNDHWTNRKHYLLTFKDEILEVIAESYTIQVFKSTPERLGREVLERMNK</sequence>
<dbReference type="RefSeq" id="WP_254157932.1">
    <property type="nucleotide sequence ID" value="NZ_JAHESD010000134.1"/>
</dbReference>
<comment type="caution">
    <text evidence="1">The sequence shown here is derived from an EMBL/GenBank/DDBJ whole genome shotgun (WGS) entry which is preliminary data.</text>
</comment>
<reference evidence="1 2" key="1">
    <citation type="submission" date="2021-05" db="EMBL/GenBank/DDBJ databases">
        <title>A Polyphasic approach of four new species of the genus Ohtaekwangia: Ohtaekwangia histidinii sp. nov., Ohtaekwangia cretensis sp. nov., Ohtaekwangia indiensis sp. nov., Ohtaekwangia reichenbachii sp. nov. from diverse environment.</title>
        <authorList>
            <person name="Octaviana S."/>
        </authorList>
    </citation>
    <scope>NUCLEOTIDE SEQUENCE [LARGE SCALE GENOMIC DNA]</scope>
    <source>
        <strain evidence="1 2">PWU20</strain>
    </source>
</reference>
<keyword evidence="2" id="KW-1185">Reference proteome</keyword>
<dbReference type="EMBL" id="JAHESD010000134">
    <property type="protein sequence ID" value="MBT1706523.1"/>
    <property type="molecule type" value="Genomic_DNA"/>
</dbReference>
<name>A0ABS5VZL6_9BACT</name>
<gene>
    <name evidence="1" type="ORF">KK060_24835</name>
</gene>
<accession>A0ABS5VZL6</accession>
<protein>
    <submittedName>
        <fullName evidence="1">Uncharacterized protein</fullName>
    </submittedName>
</protein>
<organism evidence="1 2">
    <name type="scientific">Chryseosolibacter indicus</name>
    <dbReference type="NCBI Taxonomy" id="2782351"/>
    <lineage>
        <taxon>Bacteria</taxon>
        <taxon>Pseudomonadati</taxon>
        <taxon>Bacteroidota</taxon>
        <taxon>Cytophagia</taxon>
        <taxon>Cytophagales</taxon>
        <taxon>Chryseotaleaceae</taxon>
        <taxon>Chryseosolibacter</taxon>
    </lineage>
</organism>
<dbReference type="Proteomes" id="UP000772618">
    <property type="component" value="Unassembled WGS sequence"/>
</dbReference>